<proteinExistence type="predicted"/>
<evidence type="ECO:0000313" key="1">
    <source>
        <dbReference type="EMBL" id="SAL67596.1"/>
    </source>
</evidence>
<name>A0A158JFG6_9BURK</name>
<dbReference type="AlphaFoldDB" id="A0A158JFG6"/>
<evidence type="ECO:0000313" key="2">
    <source>
        <dbReference type="Proteomes" id="UP000054977"/>
    </source>
</evidence>
<dbReference type="OrthoDB" id="8420080at2"/>
<gene>
    <name evidence="1" type="ORF">AWB65_06548</name>
</gene>
<accession>A0A158JFG6</accession>
<keyword evidence="2" id="KW-1185">Reference proteome</keyword>
<protein>
    <submittedName>
        <fullName evidence="1">Uncharacterized protein</fullName>
    </submittedName>
</protein>
<dbReference type="Proteomes" id="UP000054977">
    <property type="component" value="Unassembled WGS sequence"/>
</dbReference>
<reference evidence="1" key="1">
    <citation type="submission" date="2016-01" db="EMBL/GenBank/DDBJ databases">
        <authorList>
            <person name="Peeters C."/>
        </authorList>
    </citation>
    <scope>NUCLEOTIDE SEQUENCE [LARGE SCALE GENOMIC DNA]</scope>
    <source>
        <strain evidence="1">LMG 22934</strain>
    </source>
</reference>
<dbReference type="STRING" id="326474.AWB65_06548"/>
<comment type="caution">
    <text evidence="1">The sequence shown here is derived from an EMBL/GenBank/DDBJ whole genome shotgun (WGS) entry which is preliminary data.</text>
</comment>
<organism evidence="1 2">
    <name type="scientific">Caballeronia humi</name>
    <dbReference type="NCBI Taxonomy" id="326474"/>
    <lineage>
        <taxon>Bacteria</taxon>
        <taxon>Pseudomonadati</taxon>
        <taxon>Pseudomonadota</taxon>
        <taxon>Betaproteobacteria</taxon>
        <taxon>Burkholderiales</taxon>
        <taxon>Burkholderiaceae</taxon>
        <taxon>Caballeronia</taxon>
    </lineage>
</organism>
<sequence>MSKPDETTSSSDDQMREILETLLAEDENITARAIARLHPSIKAASSITRSESRSRLLAQYQLRQAEYRQWRARVARRSGADTAASLADKDVRIAELESIVQLLTASHLAMLRAVGELGGVNKWAKFYEHHREIRDRLADFDAMPAAPVSAIPPEESGKKIKR</sequence>
<dbReference type="EMBL" id="FCNW02000091">
    <property type="protein sequence ID" value="SAL67596.1"/>
    <property type="molecule type" value="Genomic_DNA"/>
</dbReference>
<dbReference type="RefSeq" id="WP_087671001.1">
    <property type="nucleotide sequence ID" value="NZ_FCNW02000091.1"/>
</dbReference>